<name>A0A3P3QB03_9GAMM</name>
<dbReference type="Pfam" id="PF19077">
    <property type="entry name" value="Big_13"/>
    <property type="match status" value="1"/>
</dbReference>
<dbReference type="GO" id="GO:0015288">
    <property type="term" value="F:porin activity"/>
    <property type="evidence" value="ECO:0007669"/>
    <property type="project" value="UniProtKB-KW"/>
</dbReference>
<dbReference type="SMART" id="SM00736">
    <property type="entry name" value="CADG"/>
    <property type="match status" value="3"/>
</dbReference>
<dbReference type="Gene3D" id="2.40.160.20">
    <property type="match status" value="1"/>
</dbReference>
<keyword evidence="5" id="KW-0406">Ion transport</keyword>
<dbReference type="InterPro" id="IPR015919">
    <property type="entry name" value="Cadherin-like_sf"/>
</dbReference>
<evidence type="ECO:0000256" key="5">
    <source>
        <dbReference type="ARBA" id="ARBA00023114"/>
    </source>
</evidence>
<dbReference type="Gene3D" id="3.30.420.430">
    <property type="match status" value="1"/>
</dbReference>
<feature type="domain" description="Cadherin" evidence="8">
    <location>
        <begin position="2077"/>
        <end position="2168"/>
    </location>
</feature>
<dbReference type="SUPFAM" id="SSF141072">
    <property type="entry name" value="CalX-like"/>
    <property type="match status" value="2"/>
</dbReference>
<proteinExistence type="inferred from homology"/>
<dbReference type="NCBIfam" id="NF033510">
    <property type="entry name" value="Ca_tandemer"/>
    <property type="match status" value="2"/>
</dbReference>
<dbReference type="InterPro" id="IPR006644">
    <property type="entry name" value="Cadg"/>
</dbReference>
<organism evidence="9 10">
    <name type="scientific">Rheinheimera mesophila</name>
    <dbReference type="NCBI Taxonomy" id="1547515"/>
    <lineage>
        <taxon>Bacteria</taxon>
        <taxon>Pseudomonadati</taxon>
        <taxon>Pseudomonadota</taxon>
        <taxon>Gammaproteobacteria</taxon>
        <taxon>Chromatiales</taxon>
        <taxon>Chromatiaceae</taxon>
        <taxon>Rheinheimera</taxon>
    </lineage>
</organism>
<dbReference type="Proteomes" id="UP000276260">
    <property type="component" value="Unassembled WGS sequence"/>
</dbReference>
<feature type="signal peptide" evidence="7">
    <location>
        <begin position="1"/>
        <end position="34"/>
    </location>
</feature>
<dbReference type="Pfam" id="PF05345">
    <property type="entry name" value="He_PIG"/>
    <property type="match status" value="3"/>
</dbReference>
<gene>
    <name evidence="9" type="ORF">EIK76_17250</name>
</gene>
<feature type="compositionally biased region" description="Polar residues" evidence="6">
    <location>
        <begin position="990"/>
        <end position="1009"/>
    </location>
</feature>
<dbReference type="NCBIfam" id="NF041766">
    <property type="entry name" value="choice_anch_U"/>
    <property type="match status" value="1"/>
</dbReference>
<keyword evidence="5" id="KW-0812">Transmembrane</keyword>
<dbReference type="PROSITE" id="PS50268">
    <property type="entry name" value="CADHERIN_2"/>
    <property type="match status" value="1"/>
</dbReference>
<evidence type="ECO:0000256" key="3">
    <source>
        <dbReference type="ARBA" id="ARBA00022737"/>
    </source>
</evidence>
<dbReference type="InterPro" id="IPR044016">
    <property type="entry name" value="Big_13"/>
</dbReference>
<dbReference type="Gene3D" id="2.60.40.2810">
    <property type="match status" value="3"/>
</dbReference>
<dbReference type="SUPFAM" id="SSF56925">
    <property type="entry name" value="OMPA-like"/>
    <property type="match status" value="1"/>
</dbReference>
<feature type="region of interest" description="Disordered" evidence="6">
    <location>
        <begin position="980"/>
        <end position="1009"/>
    </location>
</feature>
<evidence type="ECO:0000256" key="2">
    <source>
        <dbReference type="ARBA" id="ARBA00022729"/>
    </source>
</evidence>
<dbReference type="InterPro" id="IPR053784">
    <property type="entry name" value="Choice_anch_U_dom"/>
</dbReference>
<keyword evidence="2 7" id="KW-0732">Signal</keyword>
<keyword evidence="5" id="KW-0813">Transport</keyword>
<protein>
    <submittedName>
        <fullName evidence="9">Tandem-95 repeat protein</fullName>
    </submittedName>
</protein>
<dbReference type="InterPro" id="IPR038081">
    <property type="entry name" value="CalX-like_sf"/>
</dbReference>
<evidence type="ECO:0000256" key="6">
    <source>
        <dbReference type="SAM" id="MobiDB-lite"/>
    </source>
</evidence>
<accession>A0A3P3QB03</accession>
<dbReference type="Pfam" id="PF01389">
    <property type="entry name" value="OmpA_membrane"/>
    <property type="match status" value="1"/>
</dbReference>
<sequence>MRAGRRSELMTTKYQWLKSGLPLLIAMAPGVASASPRSVSSTLRDKKPVVLAQTEVSQTSVSSFDSFSAFSSVAMDSKANVTVQAEPKLKLQPVNQQYLSTMLQKNSQSGQAGSRFDGLKVVGDAQELIRVVGSCVTTSLSPISPGQTGKCADSLTTVCTSDADCSVSMSITDVTASEGNSGTTTFTHTVSLNISSGVNTTVNYATSDGTGTAGSDYTAASGSVTIPGGQKTATINISVLGDGLVEPNETYTITLSNPVNNVESVALADATGVGTIQNDDVAPVVSSVTSSTANGTYKVGDVIAVTLNFSKAVTVTGTPQLTLETGTTDAVLNYASGSGTTALTFNYTVATGHSSPDLDYASTGALALNGGTIRDAATNDATLTLASPGAANSLGANKNLVIDGIAPTVSSVSVPANATYSSGQNLDFTVNTSENVTVNTGGGTPRIALTIGATTRYATYVSGSGTSALLFRYAVDISDGDTDGIAVAGSLDLNSGTIQDAAGNAITTTLNSVGSTTAVLVMNGPTVTDGNISISGASGTGGAYKIGDTVTATWNNTGAGDNNAGITGVTVDFSQFGGGSAVAATENSGSWTATYTILAGAIDNTNRNVSVTASNAQAPTTAADTTNATVDNVAPTVTNANISISGGTGTGGAYKIGDTVTATWNNTAGGDNNSDTISSATVDFSQFGGGAAVAASNSGGTWTATFILAAGALDATGRNISFSAVDNAGNTTTTADTTGAVVDTVAPTVTAANIGLSGGSGASGSFVVGDTVTASWNNTAGGDNNSDTISAVTVDFSAFGGGAAVAASNSGDTWTATYLVAAGAVDGSTVNVGVTAADNAGNATTTAGTNNATLDNAAPSISSVTVPANDTYIAGENLDFVVNIASAANVVVTGTPRLALTIGSSTAYADYISGSASASLTFRYVVQAGALDANGIAVGSLDLNGGSLKDASGNNLTLTLNSVGSTAAVLVDAVIPDAPSTPDLAAGSDTGESSTDNVTNDTTPTLTGTAEAGSTVTLYDTDGTTVLGTATATGGNWSITSSALSEGSHTLTAKAVDAAGNESAVSSGLSVTIDTTAPTVTSSVPDGAALANAASVIFTVAFNDTVYGLATGDFTLTATDSASGSVSAVSAASGTSVDVTVSSIAGTGTLRLDTNASGITDLAGNQAAAFTTGGTHDVDRDVPTITSVSFDPASDPVTAGNQNAVSFTLAGAETGTTADYSITSSNGGTPVTASGIAVSSAGQTINGVNVSGLNDGILTLSLTLTDAAGNVSTPAVTDTVNKDVNPPAVTTVTVADGDYKTGDTINFTVTLNDSVTVSGTNSTLGVNVGGANTTAAFASATGNSITYSYTVLAGENTDNSGVSILASSIVLNGDTIRDSGNNDAVLTFAGTNNPDAQVDTTAPVATVVTDPAQAVFVNAANYEIKGTHSEIGLSVNLYTDTGNDGTADGGVLASAIVDADGNWSIPNVTLTADTEHNYVVIAEDAAGNISVAVDVPTITEDSIAPVAAAITAPVIAVSVNTATQLIEGTHSEDGVTIELFADSDNDGVADNSTVLASAEVGTVTTGIWSFNAPLTTNTENNFVVIAKDKAGNVSAAVDVVTITQDSVAPVVTVTTLTTVDSTPGLTGTVDDVTATLSLTVDGQTLTPTNNGNGSWTLADNLITALDHGSYDVAISATDAQGNIGTDASGNELTIDLLPPSGYSAAIVQEIINASNQTAMSFVFAGAEVGTVYNYSVSDGTNSVTGSGTVSSATQQVGAINVTALAETTLQLSVTLTDSVGNTGSVVTDTVLKRYNTTPVISGTAVTSVNEDSLYSFTPTATDADPSTTLTFSITNKPAWATFSASTGTLTGTPTNANVGTTSGIVISVSDGTASASLPAFAITVVNTNDAPVVSSTAVTVATQGSAYSYSFAGTDVDVGDTLTRSVVTKPAWLNFNANTGLLSGTPGNSDVGVHAVTLRITDAAGLFANQSFNITVANINDAPTITGSPAVTVAQGAAYSFVPTAADVDTGTTLTFRIANKPTWATFNTATGALSGTPTNADVGATAGIVISVSDGTLSASLPAFTLTVTNTNDAPVAANSSATTAEDTPLSLTLTAQDPDQDQLSYQIVTQPEHGTATVQGSLLVYTPNKDFTGSDSIGFVANDAESSSAAATISLTVTPVNDNPQVEDDSYSLQRVETNQYQLAVLANDSDVDGDTLTIDGASTSVGTVVFNAQGLTLTTPDRYVGPVSLRYTVTDGNGGRDSADVDLIIEGGAAANLPVITVPADIEVNATALFTRVQLGTATAVDRNGRRLRVSLINGSLFFAPGEHIVYWQATDADGNTATKAQRVRVNPLVSLSKDQLVTEGSEVEVQVILNGPSPVYPVSVPYTVSGSANGNDHTLVSGVAEISSGLSTTIRFNVLEDALADSPEDIVITLDSSVNRGSQRVSRIVVSEANVAPVVSLTVNQNNENRLTISEGDGLVTVTATVTDANPQDQITGVWNLGRLSNVTSDQTQLSFDPTEQGPGLYLVSYTATDNGTPSLSATSRVFIVIRPNLPTLGSADTDGDLVPDDQEGFADSDGDGIPDYQDAINECNVMPTELLGQTQFVAEGDPGVCLRLGTVAAETDAGGLQIAKDAIETDDVAVNIGGIFDFIAYGLPEQGKSYSLVIPQRLPIPANAVYRKFNDVTGWVDFVSNERNSVSSAAGERGFCPPPGDAVWTEGLTEGHWCVQVTVEDGGPNDADGIANSAIVDPGGVAVELNGNNLPVAVADEASVLVDTSVDVNVLANDTDLDGDTLTVSQAISSFGTVTILADQQLSYTPNPDFVGTDTVIYSITDGKGGTASSELVVDVFSNTAPVAVNDSASTDDRTTILIAVLSNDTDAEGDVLRVTAASAVEGTVSIEADQRLRYTPKAGFAGVDSISYTVTDSSGDSATGSVSVTVRAYQDVVVDNKSSGGSMSWWMGMVLAGAVMVRRRSVVGVVAIALLGFSPLSQGEDWYLQGSVGHSKADQKQSRLVEELPSGTITAFDDSDNSYGITLGYQLHPAVALEMGYQDLGEASSQINGDSLTPEQYHELVKAVSPVLVEGWTIAARFRLWQNEQWDLEVPLGVLNWDSEIESTMGTRTLYSTRDGKDWFLGVQLNYRVADDWKLGLGYQQLELEANDVSSWLLSVRYEF</sequence>
<feature type="chain" id="PRO_5018017010" evidence="7">
    <location>
        <begin position="35"/>
        <end position="3158"/>
    </location>
</feature>
<evidence type="ECO:0000259" key="8">
    <source>
        <dbReference type="PROSITE" id="PS50268"/>
    </source>
</evidence>
<reference evidence="9 10" key="1">
    <citation type="submission" date="2018-11" db="EMBL/GenBank/DDBJ databases">
        <title>Draft genome analysis of Rheinheimera mesophila isolated from an industrial waste site.</title>
        <authorList>
            <person name="Yu Q."/>
            <person name="Qi Y."/>
            <person name="Zhang H."/>
            <person name="Lu Y."/>
            <person name="Pu J."/>
        </authorList>
    </citation>
    <scope>NUCLEOTIDE SEQUENCE [LARGE SCALE GENOMIC DNA]</scope>
    <source>
        <strain evidence="9 10">IITR13</strain>
    </source>
</reference>
<dbReference type="PANTHER" id="PTHR34720">
    <property type="entry name" value="MICROCYSTIN DEPENDENT PROTEIN"/>
    <property type="match status" value="1"/>
</dbReference>
<dbReference type="Pfam" id="PF03160">
    <property type="entry name" value="Calx-beta"/>
    <property type="match status" value="2"/>
</dbReference>
<dbReference type="NCBIfam" id="NF012211">
    <property type="entry name" value="tand_rpt_95"/>
    <property type="match status" value="4"/>
</dbReference>
<dbReference type="GO" id="GO:0007154">
    <property type="term" value="P:cell communication"/>
    <property type="evidence" value="ECO:0007669"/>
    <property type="project" value="InterPro"/>
</dbReference>
<evidence type="ECO:0000313" key="10">
    <source>
        <dbReference type="Proteomes" id="UP000276260"/>
    </source>
</evidence>
<dbReference type="InterPro" id="IPR003644">
    <property type="entry name" value="Calx_beta"/>
</dbReference>
<dbReference type="InterPro" id="IPR002126">
    <property type="entry name" value="Cadherin-like_dom"/>
</dbReference>
<evidence type="ECO:0000256" key="4">
    <source>
        <dbReference type="ARBA" id="ARBA00022837"/>
    </source>
</evidence>
<comment type="caution">
    <text evidence="9">The sequence shown here is derived from an EMBL/GenBank/DDBJ whole genome shotgun (WGS) entry which is preliminary data.</text>
</comment>
<dbReference type="OrthoDB" id="7486720at2"/>
<dbReference type="GO" id="GO:0007156">
    <property type="term" value="P:homophilic cell adhesion via plasma membrane adhesion molecules"/>
    <property type="evidence" value="ECO:0007669"/>
    <property type="project" value="InterPro"/>
</dbReference>
<dbReference type="Gene3D" id="2.60.40.2030">
    <property type="match status" value="2"/>
</dbReference>
<dbReference type="InterPro" id="IPR041690">
    <property type="entry name" value="Cadherin_5"/>
</dbReference>
<dbReference type="InterPro" id="IPR000498">
    <property type="entry name" value="OmpA-like_TM_dom"/>
</dbReference>
<dbReference type="SUPFAM" id="SSF49313">
    <property type="entry name" value="Cadherin-like"/>
    <property type="match status" value="3"/>
</dbReference>
<dbReference type="Gene3D" id="2.60.40.10">
    <property type="entry name" value="Immunoglobulins"/>
    <property type="match status" value="6"/>
</dbReference>
<dbReference type="InterPro" id="IPR013783">
    <property type="entry name" value="Ig-like_fold"/>
</dbReference>
<dbReference type="Pfam" id="PF17892">
    <property type="entry name" value="Cadherin_5"/>
    <property type="match status" value="1"/>
</dbReference>
<dbReference type="FunFam" id="2.60.40.10:FF:002543">
    <property type="match status" value="2"/>
</dbReference>
<dbReference type="SMART" id="SM00237">
    <property type="entry name" value="Calx_beta"/>
    <property type="match status" value="1"/>
</dbReference>
<keyword evidence="3" id="KW-0677">Repeat</keyword>
<dbReference type="GO" id="GO:0005509">
    <property type="term" value="F:calcium ion binding"/>
    <property type="evidence" value="ECO:0007669"/>
    <property type="project" value="InterPro"/>
</dbReference>
<dbReference type="GO" id="GO:0009279">
    <property type="term" value="C:cell outer membrane"/>
    <property type="evidence" value="ECO:0007669"/>
    <property type="project" value="InterPro"/>
</dbReference>
<dbReference type="Pfam" id="PF17963">
    <property type="entry name" value="Big_9"/>
    <property type="match status" value="3"/>
</dbReference>
<comment type="similarity">
    <text evidence="1">Belongs to the outer membrane OOP (TC 1.B.6) superfamily. OmpA family.</text>
</comment>
<evidence type="ECO:0000256" key="1">
    <source>
        <dbReference type="ARBA" id="ARBA00005710"/>
    </source>
</evidence>
<keyword evidence="10" id="KW-1185">Reference proteome</keyword>
<evidence type="ECO:0000256" key="7">
    <source>
        <dbReference type="SAM" id="SignalP"/>
    </source>
</evidence>
<keyword evidence="4" id="KW-0106">Calcium</keyword>
<dbReference type="InterPro" id="IPR011250">
    <property type="entry name" value="OMP/PagP_B-barrel"/>
</dbReference>
<dbReference type="PANTHER" id="PTHR34720:SF9">
    <property type="entry name" value="BLR4714 PROTEIN"/>
    <property type="match status" value="1"/>
</dbReference>
<dbReference type="GO" id="GO:0046930">
    <property type="term" value="C:pore complex"/>
    <property type="evidence" value="ECO:0007669"/>
    <property type="project" value="UniProtKB-KW"/>
</dbReference>
<keyword evidence="5" id="KW-0626">Porin</keyword>
<evidence type="ECO:0000313" key="9">
    <source>
        <dbReference type="EMBL" id="RRJ18396.1"/>
    </source>
</evidence>
<dbReference type="EMBL" id="RRCF01000009">
    <property type="protein sequence ID" value="RRJ18396.1"/>
    <property type="molecule type" value="Genomic_DNA"/>
</dbReference>